<dbReference type="Pfam" id="PF09867">
    <property type="entry name" value="TagF_N"/>
    <property type="match status" value="1"/>
</dbReference>
<accession>A0A1Q9WZC1</accession>
<evidence type="ECO:0000313" key="3">
    <source>
        <dbReference type="Proteomes" id="UP000186756"/>
    </source>
</evidence>
<dbReference type="OrthoDB" id="9801841at2"/>
<reference evidence="1 4" key="3">
    <citation type="submission" date="2019-09" db="EMBL/GenBank/DDBJ databases">
        <title>Draft genome sequences of 48 bacterial type strains from the CCUG.</title>
        <authorList>
            <person name="Tunovic T."/>
            <person name="Pineiro-Iglesias B."/>
            <person name="Unosson C."/>
            <person name="Inganas E."/>
            <person name="Ohlen M."/>
            <person name="Cardew S."/>
            <person name="Jensie-Markopoulos S."/>
            <person name="Salva-Serra F."/>
            <person name="Jaen-Luchoro D."/>
            <person name="Karlsson R."/>
            <person name="Svensson-Stadler L."/>
            <person name="Chun J."/>
            <person name="Moore E."/>
        </authorList>
    </citation>
    <scope>NUCLEOTIDE SEQUENCE [LARGE SCALE GENOMIC DNA]</scope>
    <source>
        <strain evidence="1 4">CCUG 53116</strain>
    </source>
</reference>
<dbReference type="EMBL" id="MSTQ01000004">
    <property type="protein sequence ID" value="OLU04103.1"/>
    <property type="molecule type" value="Genomic_DNA"/>
</dbReference>
<dbReference type="AlphaFoldDB" id="A0A1Q9WZC1"/>
<name>A0A1Q9WZC1_PSERE</name>
<evidence type="ECO:0000313" key="1">
    <source>
        <dbReference type="EMBL" id="KAB0486904.1"/>
    </source>
</evidence>
<dbReference type="InterPro" id="IPR017748">
    <property type="entry name" value="TagF"/>
</dbReference>
<comment type="caution">
    <text evidence="2">The sequence shown here is derived from an EMBL/GenBank/DDBJ whole genome shotgun (WGS) entry which is preliminary data.</text>
</comment>
<dbReference type="Proteomes" id="UP000460142">
    <property type="component" value="Unassembled WGS sequence"/>
</dbReference>
<dbReference type="PIRSF" id="PIRSF029287">
    <property type="entry name" value="UCP029287"/>
    <property type="match status" value="1"/>
</dbReference>
<dbReference type="Gene3D" id="3.40.1730.10">
    <property type="entry name" value="pa0076 domain"/>
    <property type="match status" value="1"/>
</dbReference>
<gene>
    <name evidence="1" type="primary">tagF</name>
    <name evidence="2" type="ORF">BVK86_07550</name>
    <name evidence="1" type="ORF">F7R15_08540</name>
</gene>
<dbReference type="InterPro" id="IPR038225">
    <property type="entry name" value="TagF_sf"/>
</dbReference>
<proteinExistence type="predicted"/>
<protein>
    <submittedName>
        <fullName evidence="1">Type VI secretion system-associated protein TagF</fullName>
    </submittedName>
    <submittedName>
        <fullName evidence="2">Type VI secretion-associated protein</fullName>
    </submittedName>
</protein>
<dbReference type="EMBL" id="VZPS01000004">
    <property type="protein sequence ID" value="KAB0486904.1"/>
    <property type="molecule type" value="Genomic_DNA"/>
</dbReference>
<reference evidence="2" key="2">
    <citation type="submission" date="2017-01" db="EMBL/GenBank/DDBJ databases">
        <authorList>
            <person name="Mah S.A."/>
            <person name="Swanson W.J."/>
            <person name="Moy G.W."/>
            <person name="Vacquier V.D."/>
        </authorList>
    </citation>
    <scope>NUCLEOTIDE SEQUENCE [LARGE SCALE GENOMIC DNA]</scope>
    <source>
        <strain evidence="2">MT1</strain>
    </source>
</reference>
<keyword evidence="3" id="KW-1185">Reference proteome</keyword>
<evidence type="ECO:0000313" key="4">
    <source>
        <dbReference type="Proteomes" id="UP000460142"/>
    </source>
</evidence>
<reference evidence="3" key="1">
    <citation type="submission" date="2017-01" db="EMBL/GenBank/DDBJ databases">
        <authorList>
            <person name="Poblete-Castro I."/>
        </authorList>
    </citation>
    <scope>NUCLEOTIDE SEQUENCE [LARGE SCALE GENOMIC DNA]</scope>
    <source>
        <strain evidence="3">DSM 18361 / CCUG 53116 / MT1</strain>
    </source>
</reference>
<organism evidence="2 3">
    <name type="scientific">Pseudomonas reinekei</name>
    <dbReference type="NCBI Taxonomy" id="395598"/>
    <lineage>
        <taxon>Bacteria</taxon>
        <taxon>Pseudomonadati</taxon>
        <taxon>Pseudomonadota</taxon>
        <taxon>Gammaproteobacteria</taxon>
        <taxon>Pseudomonadales</taxon>
        <taxon>Pseudomonadaceae</taxon>
        <taxon>Pseudomonas</taxon>
    </lineage>
</organism>
<sequence>MSRSGFYGKLASHGDFIGRRLSPAFLRIWDAWLQAALTSSRERLGHQWLPTYLCSPIWRFALASGVCGELSWAGVLMPSVDRVGRCFPLTLAYGGPPVSALQRLSLDDDWYAALETMALSTLDAHFCLSTFDHALFSLHEPSGDPHSGVQYGSTSAPAESWFEWPAGQDRQAWLASLELSEHSARALFWTDGSAQCPPSLLVSSGLPSDRAYVDMLSGGQPAR</sequence>
<dbReference type="RefSeq" id="WP_075945836.1">
    <property type="nucleotide sequence ID" value="NZ_LT629709.1"/>
</dbReference>
<dbReference type="NCBIfam" id="TIGR03373">
    <property type="entry name" value="VI_minor_4"/>
    <property type="match status" value="1"/>
</dbReference>
<evidence type="ECO:0000313" key="2">
    <source>
        <dbReference type="EMBL" id="OLU04103.1"/>
    </source>
</evidence>
<dbReference type="Proteomes" id="UP000186756">
    <property type="component" value="Unassembled WGS sequence"/>
</dbReference>